<dbReference type="Gene3D" id="2.80.10.50">
    <property type="match status" value="1"/>
</dbReference>
<dbReference type="PANTHER" id="PTHR31263:SF0">
    <property type="entry name" value="CELLULASE FAMILY PROTEIN (AFU_ORTHOLOGUE AFUA_5G14560)"/>
    <property type="match status" value="1"/>
</dbReference>
<evidence type="ECO:0000259" key="6">
    <source>
        <dbReference type="Pfam" id="PF00150"/>
    </source>
</evidence>
<dbReference type="EMBL" id="JBAMMX010000001">
    <property type="protein sequence ID" value="KAK6947853.1"/>
    <property type="molecule type" value="Genomic_DNA"/>
</dbReference>
<keyword evidence="8" id="KW-1185">Reference proteome</keyword>
<evidence type="ECO:0000256" key="4">
    <source>
        <dbReference type="RuleBase" id="RU361153"/>
    </source>
</evidence>
<keyword evidence="5" id="KW-0732">Signal</keyword>
<evidence type="ECO:0000313" key="7">
    <source>
        <dbReference type="EMBL" id="KAK6947853.1"/>
    </source>
</evidence>
<feature type="signal peptide" evidence="5">
    <location>
        <begin position="1"/>
        <end position="21"/>
    </location>
</feature>
<evidence type="ECO:0000256" key="1">
    <source>
        <dbReference type="ARBA" id="ARBA00005641"/>
    </source>
</evidence>
<dbReference type="PROSITE" id="PS50231">
    <property type="entry name" value="RICIN_B_LECTIN"/>
    <property type="match status" value="1"/>
</dbReference>
<keyword evidence="3 4" id="KW-0326">Glycosidase</keyword>
<dbReference type="Gene3D" id="3.20.20.80">
    <property type="entry name" value="Glycosidases"/>
    <property type="match status" value="1"/>
</dbReference>
<gene>
    <name evidence="7" type="ORF">RJ641_001326</name>
</gene>
<dbReference type="AlphaFoldDB" id="A0AAN8ZV07"/>
<feature type="domain" description="Glycoside hydrolase family 5" evidence="6">
    <location>
        <begin position="63"/>
        <end position="349"/>
    </location>
</feature>
<protein>
    <submittedName>
        <fullName evidence="7">Glycoside hydrolase, family 5</fullName>
    </submittedName>
</protein>
<reference evidence="7 8" key="1">
    <citation type="submission" date="2023-12" db="EMBL/GenBank/DDBJ databases">
        <title>A high-quality genome assembly for Dillenia turbinata (Dilleniales).</title>
        <authorList>
            <person name="Chanderbali A."/>
        </authorList>
    </citation>
    <scope>NUCLEOTIDE SEQUENCE [LARGE SCALE GENOMIC DNA]</scope>
    <source>
        <strain evidence="7">LSX21</strain>
        <tissue evidence="7">Leaf</tissue>
    </source>
</reference>
<evidence type="ECO:0000256" key="3">
    <source>
        <dbReference type="ARBA" id="ARBA00023295"/>
    </source>
</evidence>
<sequence>MSAKTSHFILLNSLILFGTLCHSLPLSTSNRWIIDVASGNRVKLACVNWAAHMEAMVAEGLDKKPLKEIATKVALLGFNCVRLTWATFMFTRKQQASHTVAQSLHSLGLHKASIGMAKNNPSLLNLTLVEAYEAVVNELGANDLMVVLDNHVSRPMWCCRSNDGNGFFGDQHFSSEEWLQGLTEVAERFNGVRQVVAMSMRNELRGARQNVSQWYHYVQKGARSIHEANPEVLVIVSGLNYDTNLNFLQRRPLNLNLDNKLVYEAHWYSFSGKRREWEVQPLNQVCASAIQRFKNQAAFLITGQNPVPLFVSEFGVDQRGVNRADNRFLSCFLSFAAENDLDWALWALQGSYYLRNGRPGFDESYGVLDVDWNNLRNPKFQERFQLIQTMIQGMVHPFPHLIKINHAILTHYSTIFIGIDIRMGGSKNRFYPSSNASTYLMMYHPQSGRCVQVKGEDRIYLSSCQSGSRWSHEGEENPIRLIGSGLCLKVVGDGLPPILSTDCTSPQSTWKFVSSSKLHIAAPDEKSKMLCLESNFSNFSVIITGKCLCLEDTSTCNRDPQQQWFKLIPTNLQN</sequence>
<evidence type="ECO:0000256" key="5">
    <source>
        <dbReference type="SAM" id="SignalP"/>
    </source>
</evidence>
<keyword evidence="2 4" id="KW-0378">Hydrolase</keyword>
<organism evidence="7 8">
    <name type="scientific">Dillenia turbinata</name>
    <dbReference type="NCBI Taxonomy" id="194707"/>
    <lineage>
        <taxon>Eukaryota</taxon>
        <taxon>Viridiplantae</taxon>
        <taxon>Streptophyta</taxon>
        <taxon>Embryophyta</taxon>
        <taxon>Tracheophyta</taxon>
        <taxon>Spermatophyta</taxon>
        <taxon>Magnoliopsida</taxon>
        <taxon>eudicotyledons</taxon>
        <taxon>Gunneridae</taxon>
        <taxon>Pentapetalae</taxon>
        <taxon>Dilleniales</taxon>
        <taxon>Dilleniaceae</taxon>
        <taxon>Dillenia</taxon>
    </lineage>
</organism>
<dbReference type="SUPFAM" id="SSF50370">
    <property type="entry name" value="Ricin B-like lectins"/>
    <property type="match status" value="1"/>
</dbReference>
<dbReference type="Proteomes" id="UP001370490">
    <property type="component" value="Unassembled WGS sequence"/>
</dbReference>
<evidence type="ECO:0000313" key="8">
    <source>
        <dbReference type="Proteomes" id="UP001370490"/>
    </source>
</evidence>
<dbReference type="InterPro" id="IPR017853">
    <property type="entry name" value="GH"/>
</dbReference>
<dbReference type="GO" id="GO:0004553">
    <property type="term" value="F:hydrolase activity, hydrolyzing O-glycosyl compounds"/>
    <property type="evidence" value="ECO:0007669"/>
    <property type="project" value="InterPro"/>
</dbReference>
<dbReference type="InterPro" id="IPR035992">
    <property type="entry name" value="Ricin_B-like_lectins"/>
</dbReference>
<proteinExistence type="inferred from homology"/>
<dbReference type="InterPro" id="IPR001547">
    <property type="entry name" value="Glyco_hydro_5"/>
</dbReference>
<accession>A0AAN8ZV07</accession>
<name>A0AAN8ZV07_9MAGN</name>
<comment type="similarity">
    <text evidence="1 4">Belongs to the glycosyl hydrolase 5 (cellulase A) family.</text>
</comment>
<feature type="chain" id="PRO_5043038425" evidence="5">
    <location>
        <begin position="22"/>
        <end position="574"/>
    </location>
</feature>
<evidence type="ECO:0000256" key="2">
    <source>
        <dbReference type="ARBA" id="ARBA00022801"/>
    </source>
</evidence>
<dbReference type="PANTHER" id="PTHR31263">
    <property type="entry name" value="CELLULASE FAMILY PROTEIN (AFU_ORTHOLOGUE AFUA_5G14560)"/>
    <property type="match status" value="1"/>
</dbReference>
<dbReference type="Pfam" id="PF00150">
    <property type="entry name" value="Cellulase"/>
    <property type="match status" value="1"/>
</dbReference>
<dbReference type="GO" id="GO:0000272">
    <property type="term" value="P:polysaccharide catabolic process"/>
    <property type="evidence" value="ECO:0007669"/>
    <property type="project" value="InterPro"/>
</dbReference>
<dbReference type="SUPFAM" id="SSF51445">
    <property type="entry name" value="(Trans)glycosidases"/>
    <property type="match status" value="1"/>
</dbReference>
<comment type="caution">
    <text evidence="7">The sequence shown here is derived from an EMBL/GenBank/DDBJ whole genome shotgun (WGS) entry which is preliminary data.</text>
</comment>